<keyword evidence="2" id="KW-0472">Membrane</keyword>
<organism evidence="3 4">
    <name type="scientific">Amanita muscaria (strain Koide BX008)</name>
    <dbReference type="NCBI Taxonomy" id="946122"/>
    <lineage>
        <taxon>Eukaryota</taxon>
        <taxon>Fungi</taxon>
        <taxon>Dikarya</taxon>
        <taxon>Basidiomycota</taxon>
        <taxon>Agaricomycotina</taxon>
        <taxon>Agaricomycetes</taxon>
        <taxon>Agaricomycetidae</taxon>
        <taxon>Agaricales</taxon>
        <taxon>Pluteineae</taxon>
        <taxon>Amanitaceae</taxon>
        <taxon>Amanita</taxon>
    </lineage>
</organism>
<feature type="transmembrane region" description="Helical" evidence="2">
    <location>
        <begin position="5"/>
        <end position="27"/>
    </location>
</feature>
<feature type="region of interest" description="Disordered" evidence="1">
    <location>
        <begin position="99"/>
        <end position="127"/>
    </location>
</feature>
<gene>
    <name evidence="3" type="ORF">M378DRAFT_13513</name>
</gene>
<keyword evidence="2" id="KW-0812">Transmembrane</keyword>
<evidence type="ECO:0000256" key="1">
    <source>
        <dbReference type="SAM" id="MobiDB-lite"/>
    </source>
</evidence>
<reference evidence="3 4" key="1">
    <citation type="submission" date="2014-04" db="EMBL/GenBank/DDBJ databases">
        <title>Evolutionary Origins and Diversification of the Mycorrhizal Mutualists.</title>
        <authorList>
            <consortium name="DOE Joint Genome Institute"/>
            <consortium name="Mycorrhizal Genomics Consortium"/>
            <person name="Kohler A."/>
            <person name="Kuo A."/>
            <person name="Nagy L.G."/>
            <person name="Floudas D."/>
            <person name="Copeland A."/>
            <person name="Barry K.W."/>
            <person name="Cichocki N."/>
            <person name="Veneault-Fourrey C."/>
            <person name="LaButti K."/>
            <person name="Lindquist E.A."/>
            <person name="Lipzen A."/>
            <person name="Lundell T."/>
            <person name="Morin E."/>
            <person name="Murat C."/>
            <person name="Riley R."/>
            <person name="Ohm R."/>
            <person name="Sun H."/>
            <person name="Tunlid A."/>
            <person name="Henrissat B."/>
            <person name="Grigoriev I.V."/>
            <person name="Hibbett D.S."/>
            <person name="Martin F."/>
        </authorList>
    </citation>
    <scope>NUCLEOTIDE SEQUENCE [LARGE SCALE GENOMIC DNA]</scope>
    <source>
        <strain evidence="3 4">Koide BX008</strain>
    </source>
</reference>
<evidence type="ECO:0000256" key="2">
    <source>
        <dbReference type="SAM" id="Phobius"/>
    </source>
</evidence>
<keyword evidence="2" id="KW-1133">Transmembrane helix</keyword>
<accession>A0A0C2SEJ4</accession>
<dbReference type="InParanoid" id="A0A0C2SEJ4"/>
<dbReference type="Proteomes" id="UP000054549">
    <property type="component" value="Unassembled WGS sequence"/>
</dbReference>
<dbReference type="OrthoDB" id="3267855at2759"/>
<evidence type="ECO:0000313" key="3">
    <source>
        <dbReference type="EMBL" id="KIL61465.1"/>
    </source>
</evidence>
<feature type="region of interest" description="Disordered" evidence="1">
    <location>
        <begin position="60"/>
        <end position="81"/>
    </location>
</feature>
<evidence type="ECO:0000313" key="4">
    <source>
        <dbReference type="Proteomes" id="UP000054549"/>
    </source>
</evidence>
<dbReference type="AlphaFoldDB" id="A0A0C2SEJ4"/>
<dbReference type="HOGENOM" id="CLU_1969997_0_0_1"/>
<keyword evidence="4" id="KW-1185">Reference proteome</keyword>
<protein>
    <submittedName>
        <fullName evidence="3">Uncharacterized protein</fullName>
    </submittedName>
</protein>
<name>A0A0C2SEJ4_AMAMK</name>
<dbReference type="EMBL" id="KN818284">
    <property type="protein sequence ID" value="KIL61465.1"/>
    <property type="molecule type" value="Genomic_DNA"/>
</dbReference>
<feature type="transmembrane region" description="Helical" evidence="2">
    <location>
        <begin position="33"/>
        <end position="53"/>
    </location>
</feature>
<proteinExistence type="predicted"/>
<sequence length="127" mass="14284">MHIGILYTATVSGFLIASTCLNFLYPGSIERRILNALTLPICGIMTARFLLFLRKRDRDQDTQGSQDGEELSQLQFARDSATADSVIISEFGEDLMRQQREIASMNQENDDGYEQDPVTHRPNGSHC</sequence>